<organism evidence="4 6">
    <name type="scientific">Dracunculus medinensis</name>
    <name type="common">Guinea worm</name>
    <dbReference type="NCBI Taxonomy" id="318479"/>
    <lineage>
        <taxon>Eukaryota</taxon>
        <taxon>Metazoa</taxon>
        <taxon>Ecdysozoa</taxon>
        <taxon>Nematoda</taxon>
        <taxon>Chromadorea</taxon>
        <taxon>Rhabditida</taxon>
        <taxon>Spirurina</taxon>
        <taxon>Dracunculoidea</taxon>
        <taxon>Dracunculidae</taxon>
        <taxon>Dracunculus</taxon>
    </lineage>
</organism>
<dbReference type="WBParaSite" id="DME_0000666101-mRNA-1">
    <property type="protein sequence ID" value="DME_0000666101-mRNA-1"/>
    <property type="gene ID" value="DME_0000666101"/>
</dbReference>
<evidence type="ECO:0000256" key="1">
    <source>
        <dbReference type="SAM" id="Coils"/>
    </source>
</evidence>
<dbReference type="Proteomes" id="UP000038040">
    <property type="component" value="Unplaced"/>
</dbReference>
<evidence type="ECO:0000313" key="5">
    <source>
        <dbReference type="Proteomes" id="UP000274756"/>
    </source>
</evidence>
<evidence type="ECO:0000259" key="2">
    <source>
        <dbReference type="Pfam" id="PF14768"/>
    </source>
</evidence>
<keyword evidence="1" id="KW-0175">Coiled coil</keyword>
<evidence type="ECO:0000313" key="6">
    <source>
        <dbReference type="WBParaSite" id="DME_0000666101-mRNA-1"/>
    </source>
</evidence>
<dbReference type="Proteomes" id="UP000274756">
    <property type="component" value="Unassembled WGS sequence"/>
</dbReference>
<dbReference type="EMBL" id="UYYG01001188">
    <property type="protein sequence ID" value="VDN59714.1"/>
    <property type="molecule type" value="Genomic_DNA"/>
</dbReference>
<evidence type="ECO:0000313" key="3">
    <source>
        <dbReference type="EMBL" id="VDN59714.1"/>
    </source>
</evidence>
<dbReference type="AlphaFoldDB" id="A0A0N4UGN4"/>
<dbReference type="InterPro" id="IPR028159">
    <property type="entry name" value="RPA_interact_C_dom"/>
</dbReference>
<gene>
    <name evidence="3" type="ORF">DME_LOCUS9687</name>
</gene>
<evidence type="ECO:0000313" key="4">
    <source>
        <dbReference type="Proteomes" id="UP000038040"/>
    </source>
</evidence>
<dbReference type="STRING" id="318479.A0A0N4UGN4"/>
<reference evidence="6" key="1">
    <citation type="submission" date="2017-02" db="UniProtKB">
        <authorList>
            <consortium name="WormBaseParasite"/>
        </authorList>
    </citation>
    <scope>IDENTIFICATION</scope>
</reference>
<reference evidence="3 5" key="2">
    <citation type="submission" date="2018-11" db="EMBL/GenBank/DDBJ databases">
        <authorList>
            <consortium name="Pathogen Informatics"/>
        </authorList>
    </citation>
    <scope>NUCLEOTIDE SEQUENCE [LARGE SCALE GENOMIC DNA]</scope>
</reference>
<keyword evidence="5" id="KW-1185">Reference proteome</keyword>
<sequence length="589" mass="67201">MVSTSHFNAGTNPIAFSNIPLSSNQAILNEKSSEHQFSYFSSYLRKFADKKEPTKGSKQKTNLIPNRDIYATRRMKTGNLPNTSKPNTAAIKYLEKDSRNRKMTAKEKYVDYARRFFQKNPAMALWTGANNRANNTKKGFLGDELLQWQNHESEENNLARVTEDNPNVIPSQSVIEDHDKSVSVTSSNKSVYSTSRINEWSDLAQKVTAVLTTSKEKVDDEKYFNSAIHPSCSVSLLYSSQQQDINIFTSQQKNIGSHIQSFCYPLGSHHQNEYQAIPFSSSNMNLQQIPTVQQPYPFITAYPQNLYTQLAAVEQDQMQCHYSSASATSQPAGMQVVQPSTNVNIAQIPVTQYSSQPTTYSRPAISSIYNPLEPNYGLPNTAQAGYNGYFGYHREQPAYQQYFPPYHVQPSEYYGSKCRELSRERRLKKANTIRGIDLSFANQKYTDVISEELIPVQHNSTDNNDELLANIEQLENLREDLVQEYEHLLQVEYERIEAEFASYLDEQVICPSCQKNSLTFPNSSSISCGKCNYIIYLSSYITSPNMLLEHFTEIFTKHWEFCREQLIVVVEQNNMLTNCSKCGFSVQIF</sequence>
<feature type="coiled-coil region" evidence="1">
    <location>
        <begin position="457"/>
        <end position="491"/>
    </location>
</feature>
<feature type="domain" description="RPA-interacting protein C-terminal" evidence="2">
    <location>
        <begin position="509"/>
        <end position="584"/>
    </location>
</feature>
<name>A0A0N4UGN4_DRAME</name>
<protein>
    <submittedName>
        <fullName evidence="6">RPA_interact_C domain-containing protein</fullName>
    </submittedName>
</protein>
<dbReference type="Pfam" id="PF14768">
    <property type="entry name" value="RPA_interact_C"/>
    <property type="match status" value="1"/>
</dbReference>
<accession>A0A0N4UGN4</accession>
<proteinExistence type="predicted"/>